<name>A0A0C9TS94_PAXIN</name>
<reference evidence="2" key="2">
    <citation type="submission" date="2015-01" db="EMBL/GenBank/DDBJ databases">
        <title>Evolutionary Origins and Diversification of the Mycorrhizal Mutualists.</title>
        <authorList>
            <consortium name="DOE Joint Genome Institute"/>
            <consortium name="Mycorrhizal Genomics Consortium"/>
            <person name="Kohler A."/>
            <person name="Kuo A."/>
            <person name="Nagy L.G."/>
            <person name="Floudas D."/>
            <person name="Copeland A."/>
            <person name="Barry K.W."/>
            <person name="Cichocki N."/>
            <person name="Veneault-Fourrey C."/>
            <person name="LaButti K."/>
            <person name="Lindquist E.A."/>
            <person name="Lipzen A."/>
            <person name="Lundell T."/>
            <person name="Morin E."/>
            <person name="Murat C."/>
            <person name="Riley R."/>
            <person name="Ohm R."/>
            <person name="Sun H."/>
            <person name="Tunlid A."/>
            <person name="Henrissat B."/>
            <person name="Grigoriev I.V."/>
            <person name="Hibbett D.S."/>
            <person name="Martin F."/>
        </authorList>
    </citation>
    <scope>NUCLEOTIDE SEQUENCE [LARGE SCALE GENOMIC DNA]</scope>
    <source>
        <strain evidence="2">ATCC 200175</strain>
    </source>
</reference>
<evidence type="ECO:0000313" key="2">
    <source>
        <dbReference type="Proteomes" id="UP000053647"/>
    </source>
</evidence>
<accession>A0A0C9TS94</accession>
<reference evidence="1 2" key="1">
    <citation type="submission" date="2014-06" db="EMBL/GenBank/DDBJ databases">
        <authorList>
            <consortium name="DOE Joint Genome Institute"/>
            <person name="Kuo A."/>
            <person name="Kohler A."/>
            <person name="Nagy L.G."/>
            <person name="Floudas D."/>
            <person name="Copeland A."/>
            <person name="Barry K.W."/>
            <person name="Cichocki N."/>
            <person name="Veneault-Fourrey C."/>
            <person name="LaButti K."/>
            <person name="Lindquist E.A."/>
            <person name="Lipzen A."/>
            <person name="Lundell T."/>
            <person name="Morin E."/>
            <person name="Murat C."/>
            <person name="Sun H."/>
            <person name="Tunlid A."/>
            <person name="Henrissat B."/>
            <person name="Grigoriev I.V."/>
            <person name="Hibbett D.S."/>
            <person name="Martin F."/>
            <person name="Nordberg H.P."/>
            <person name="Cantor M.N."/>
            <person name="Hua S.X."/>
        </authorList>
    </citation>
    <scope>NUCLEOTIDE SEQUENCE [LARGE SCALE GENOMIC DNA]</scope>
    <source>
        <strain evidence="1 2">ATCC 200175</strain>
    </source>
</reference>
<keyword evidence="2" id="KW-1185">Reference proteome</keyword>
<dbReference type="HOGENOM" id="CLU_667478_0_0_1"/>
<sequence>MDLMLSQLESLVHYFSVRLMTIQEQSSQPHLTPLDITPEPHASFWLEELRVARRVVTLMAVRGLPHRLPGPLRALGPQFIASEIDGQKAKMAVMTGMTSDDCADLAADKHAGIPWQDAWWHSGAPALASDYGSQSMEDFAHVAVLRCGLNFRSSFRLGQVPVLRLRLMRREVADAYEANRHVLHDTEWRIGHKFARLTQLADAFGFEELMLASMDGRFLGEEHSSKDLLTVTNFSVLQGGWLPSWPCVDFPTALPGPLRALGPQFIASEIDGQKAKMAVMTGMTSDDCADLAADKRAGIPWQDAWWHSGAPALASDYGSQSMEDFAHVAVLRCGLNFRSSFRLGQVPVLRLRLMRREVADAYEANRHVLHDTEWRIGHKFTRLTQLADAFGFEELMLASMDGRFLGEEHSEQ</sequence>
<protein>
    <submittedName>
        <fullName evidence="1">Uncharacterized protein</fullName>
    </submittedName>
</protein>
<proteinExistence type="predicted"/>
<organism evidence="1 2">
    <name type="scientific">Paxillus involutus ATCC 200175</name>
    <dbReference type="NCBI Taxonomy" id="664439"/>
    <lineage>
        <taxon>Eukaryota</taxon>
        <taxon>Fungi</taxon>
        <taxon>Dikarya</taxon>
        <taxon>Basidiomycota</taxon>
        <taxon>Agaricomycotina</taxon>
        <taxon>Agaricomycetes</taxon>
        <taxon>Agaricomycetidae</taxon>
        <taxon>Boletales</taxon>
        <taxon>Paxilineae</taxon>
        <taxon>Paxillaceae</taxon>
        <taxon>Paxillus</taxon>
    </lineage>
</organism>
<dbReference type="Proteomes" id="UP000053647">
    <property type="component" value="Unassembled WGS sequence"/>
</dbReference>
<evidence type="ECO:0000313" key="1">
    <source>
        <dbReference type="EMBL" id="KIJ10652.1"/>
    </source>
</evidence>
<dbReference type="AlphaFoldDB" id="A0A0C9TS94"/>
<dbReference type="OrthoDB" id="2667690at2759"/>
<gene>
    <name evidence="1" type="ORF">PAXINDRAFT_16369</name>
</gene>
<dbReference type="EMBL" id="KN819400">
    <property type="protein sequence ID" value="KIJ10652.1"/>
    <property type="molecule type" value="Genomic_DNA"/>
</dbReference>